<keyword evidence="1" id="KW-0479">Metal-binding</keyword>
<dbReference type="InterPro" id="IPR000477">
    <property type="entry name" value="RT_dom"/>
</dbReference>
<sequence>MHHKTLSAYYPRLCTLEEYLSSYEGLVYHSDPEAYRALVKGVLCAERHHKLGSFPSLGPVEGSQQEAIDSLLRALGHDVLVLGNRAKGWNNQQTQAAQETQYVGEPADALRARPWRILRSRIGDAGFRHLFLTANVFLPLGNNCYLQLSGPPMHELYNSRLAEEAVQRGKKRKRDESPVKKSKSSRGPGPEKLLAAIFPDMIDRRGELKGSAARVTTMKSAMTELQTNHDRTNYGLLLHRALSRTSAYPPLPRKLEEIDQLPSKETLEPISQSQVCRFTTAAVRSLVGEVVGSQHNLDIICRKTAATRYETVYYNHATWMAHSRPHLHSLADSLLEELNEEDVEAALRSTHGASAVRLIPKPTGFRPIVNLGRRIVGGTREDVLTLQKAAGAARPQSANEALRGLHEILTLEKNRHRAEMGACLFGTNEIFAPVQALKRELTEDHGRVDYSLLAYVLMLPPASQASQSTPRRLFKTRAAVADSSLSQWGEHARSVAEPMRNAVLVDLLGSKLYRQKTGIPQGSKISSLLCSLFYADLERKHLSFTQRRGTRLLRYIDDFLLVTSELAVARRFVSTMSRGFPEYGARISPGKTLANFELDGATDVATLNEALTSSGSLASFALRSSRRRGAAFVGWLSRQLENRNHVAYDTVLTNVYVNFAQTAMKIPHYFGQPLERHFAQLVYRWICMAIEYSFTSGRARLHHAARGDEPERHYATPKKDFTQSA</sequence>
<organism evidence="4 5">
    <name type="scientific">Trichosporon asahii var. asahii (strain CBS 8904)</name>
    <name type="common">Yeast</name>
    <dbReference type="NCBI Taxonomy" id="1220162"/>
    <lineage>
        <taxon>Eukaryota</taxon>
        <taxon>Fungi</taxon>
        <taxon>Dikarya</taxon>
        <taxon>Basidiomycota</taxon>
        <taxon>Agaricomycotina</taxon>
        <taxon>Tremellomycetes</taxon>
        <taxon>Trichosporonales</taxon>
        <taxon>Trichosporonaceae</taxon>
        <taxon>Trichosporon</taxon>
    </lineage>
</organism>
<dbReference type="PRINTS" id="PR01365">
    <property type="entry name" value="TELOMERASERT"/>
</dbReference>
<dbReference type="PANTHER" id="PTHR12066:SF0">
    <property type="entry name" value="TELOMERASE REVERSE TRANSCRIPTASE"/>
    <property type="match status" value="1"/>
</dbReference>
<dbReference type="PANTHER" id="PTHR12066">
    <property type="entry name" value="TELOMERASE REVERSE TRANSCRIPTASE"/>
    <property type="match status" value="1"/>
</dbReference>
<keyword evidence="1" id="KW-0539">Nucleus</keyword>
<dbReference type="EC" id="2.7.7.49" evidence="1"/>
<keyword evidence="5" id="KW-1185">Reference proteome</keyword>
<keyword evidence="1" id="KW-0158">Chromosome</keyword>
<comment type="similarity">
    <text evidence="1">Belongs to the reverse transcriptase family. Telomerase subfamily.</text>
</comment>
<keyword evidence="1" id="KW-0460">Magnesium</keyword>
<evidence type="ECO:0000313" key="4">
    <source>
        <dbReference type="EMBL" id="EKC97640.1"/>
    </source>
</evidence>
<dbReference type="EMBL" id="AMBO01000405">
    <property type="protein sequence ID" value="EKC97640.1"/>
    <property type="molecule type" value="Genomic_DNA"/>
</dbReference>
<keyword evidence="1" id="KW-0808">Transferase</keyword>
<evidence type="ECO:0000256" key="2">
    <source>
        <dbReference type="SAM" id="MobiDB-lite"/>
    </source>
</evidence>
<dbReference type="GO" id="GO:0000333">
    <property type="term" value="C:telomerase catalytic core complex"/>
    <property type="evidence" value="ECO:0007669"/>
    <property type="project" value="TreeGrafter"/>
</dbReference>
<name>K1VAA7_TRIAC</name>
<dbReference type="AlphaFoldDB" id="K1VAA7"/>
<feature type="region of interest" description="Disordered" evidence="2">
    <location>
        <begin position="705"/>
        <end position="725"/>
    </location>
</feature>
<keyword evidence="1" id="KW-0548">Nucleotidyltransferase</keyword>
<dbReference type="InterPro" id="IPR043502">
    <property type="entry name" value="DNA/RNA_pol_sf"/>
</dbReference>
<dbReference type="STRING" id="1220162.K1VAA7"/>
<dbReference type="GO" id="GO:0046872">
    <property type="term" value="F:metal ion binding"/>
    <property type="evidence" value="ECO:0007669"/>
    <property type="project" value="UniProtKB-KW"/>
</dbReference>
<dbReference type="Pfam" id="PF00078">
    <property type="entry name" value="RVT_1"/>
    <property type="match status" value="1"/>
</dbReference>
<evidence type="ECO:0000256" key="1">
    <source>
        <dbReference type="RuleBase" id="RU365061"/>
    </source>
</evidence>
<reference evidence="4 5" key="1">
    <citation type="journal article" date="2012" name="Eukaryot. Cell">
        <title>Genome sequence of the Trichosporon asahii environmental strain CBS 8904.</title>
        <authorList>
            <person name="Yang R.Y."/>
            <person name="Li H.T."/>
            <person name="Zhu H."/>
            <person name="Zhou G.P."/>
            <person name="Wang M."/>
            <person name="Wang L."/>
        </authorList>
    </citation>
    <scope>NUCLEOTIDE SEQUENCE [LARGE SCALE GENOMIC DNA]</scope>
    <source>
        <strain evidence="4 5">CBS 8904</strain>
    </source>
</reference>
<dbReference type="CDD" id="cd01648">
    <property type="entry name" value="TERT"/>
    <property type="match status" value="1"/>
</dbReference>
<dbReference type="InterPro" id="IPR003545">
    <property type="entry name" value="Telomerase_RT"/>
</dbReference>
<dbReference type="InParanoid" id="K1VAA7"/>
<feature type="domain" description="Reverse transcriptase" evidence="3">
    <location>
        <begin position="340"/>
        <end position="637"/>
    </location>
</feature>
<keyword evidence="1 4" id="KW-0695">RNA-directed DNA polymerase</keyword>
<dbReference type="GO" id="GO:0000781">
    <property type="term" value="C:chromosome, telomeric region"/>
    <property type="evidence" value="ECO:0007669"/>
    <property type="project" value="UniProtKB-SubCell"/>
</dbReference>
<evidence type="ECO:0000259" key="3">
    <source>
        <dbReference type="PROSITE" id="PS50878"/>
    </source>
</evidence>
<evidence type="ECO:0000313" key="5">
    <source>
        <dbReference type="Proteomes" id="UP000006757"/>
    </source>
</evidence>
<comment type="function">
    <text evidence="1">Telomerase is a ribonucleoprotein enzyme essential for the replication of chromosome termini in most eukaryotes. It elongates telomeres. It is a reverse transcriptase that adds simple sequence repeats to chromosome ends by copying a template sequence within the RNA component of the enzyme.</text>
</comment>
<protein>
    <recommendedName>
        <fullName evidence="1">Telomerase reverse transcriptase</fullName>
        <ecNumber evidence="1">2.7.7.49</ecNumber>
    </recommendedName>
    <alternativeName>
        <fullName evidence="1">Telomerase catalytic subunit</fullName>
    </alternativeName>
</protein>
<accession>K1VAA7</accession>
<dbReference type="GO" id="GO:0070034">
    <property type="term" value="F:telomerase RNA binding"/>
    <property type="evidence" value="ECO:0007669"/>
    <property type="project" value="TreeGrafter"/>
</dbReference>
<dbReference type="FunCoup" id="K1VAA7">
    <property type="interactions" value="111"/>
</dbReference>
<dbReference type="OrthoDB" id="289721at2759"/>
<proteinExistence type="inferred from homology"/>
<dbReference type="GO" id="GO:0003720">
    <property type="term" value="F:telomerase activity"/>
    <property type="evidence" value="ECO:0007669"/>
    <property type="project" value="InterPro"/>
</dbReference>
<keyword evidence="1" id="KW-0779">Telomere</keyword>
<comment type="subcellular location">
    <subcellularLocation>
        <location evidence="1">Nucleus</location>
    </subcellularLocation>
    <subcellularLocation>
        <location evidence="1">Chromosome</location>
        <location evidence="1">Telomere</location>
    </subcellularLocation>
</comment>
<dbReference type="Proteomes" id="UP000006757">
    <property type="component" value="Unassembled WGS sequence"/>
</dbReference>
<comment type="catalytic activity">
    <reaction evidence="1">
        <text>DNA(n) + a 2'-deoxyribonucleoside 5'-triphosphate = DNA(n+1) + diphosphate</text>
        <dbReference type="Rhea" id="RHEA:22508"/>
        <dbReference type="Rhea" id="RHEA-COMP:17339"/>
        <dbReference type="Rhea" id="RHEA-COMP:17340"/>
        <dbReference type="ChEBI" id="CHEBI:33019"/>
        <dbReference type="ChEBI" id="CHEBI:61560"/>
        <dbReference type="ChEBI" id="CHEBI:173112"/>
        <dbReference type="EC" id="2.7.7.49"/>
    </reaction>
</comment>
<dbReference type="PROSITE" id="PS50878">
    <property type="entry name" value="RT_POL"/>
    <property type="match status" value="1"/>
</dbReference>
<dbReference type="SUPFAM" id="SSF56672">
    <property type="entry name" value="DNA/RNA polymerases"/>
    <property type="match status" value="1"/>
</dbReference>
<dbReference type="GO" id="GO:0042162">
    <property type="term" value="F:telomeric DNA binding"/>
    <property type="evidence" value="ECO:0007669"/>
    <property type="project" value="TreeGrafter"/>
</dbReference>
<dbReference type="Gene3D" id="1.10.132.70">
    <property type="match status" value="1"/>
</dbReference>
<gene>
    <name evidence="4" type="ORF">A1Q2_08021</name>
</gene>
<feature type="region of interest" description="Disordered" evidence="2">
    <location>
        <begin position="164"/>
        <end position="192"/>
    </location>
</feature>
<dbReference type="HOGENOM" id="CLU_381818_0_0_1"/>
<comment type="caution">
    <text evidence="4">The sequence shown here is derived from an EMBL/GenBank/DDBJ whole genome shotgun (WGS) entry which is preliminary data.</text>
</comment>
<dbReference type="GO" id="GO:0007004">
    <property type="term" value="P:telomere maintenance via telomerase"/>
    <property type="evidence" value="ECO:0007669"/>
    <property type="project" value="TreeGrafter"/>
</dbReference>
<dbReference type="eggNOG" id="KOG1005">
    <property type="taxonomic scope" value="Eukaryota"/>
</dbReference>